<organism evidence="2 3">
    <name type="scientific">Meloidogyne enterolobii</name>
    <name type="common">Root-knot nematode worm</name>
    <name type="synonym">Meloidogyne mayaguensis</name>
    <dbReference type="NCBI Taxonomy" id="390850"/>
    <lineage>
        <taxon>Eukaryota</taxon>
        <taxon>Metazoa</taxon>
        <taxon>Ecdysozoa</taxon>
        <taxon>Nematoda</taxon>
        <taxon>Chromadorea</taxon>
        <taxon>Rhabditida</taxon>
        <taxon>Tylenchina</taxon>
        <taxon>Tylenchomorpha</taxon>
        <taxon>Tylenchoidea</taxon>
        <taxon>Meloidogynidae</taxon>
        <taxon>Meloidogyninae</taxon>
        <taxon>Meloidogyne</taxon>
    </lineage>
</organism>
<dbReference type="AlphaFoldDB" id="A0A6V7WFW4"/>
<comment type="caution">
    <text evidence="2">The sequence shown here is derived from an EMBL/GenBank/DDBJ whole genome shotgun (WGS) entry which is preliminary data.</text>
</comment>
<name>A0A6V7WFW4_MELEN</name>
<sequence>MSYDYWAAGVSSVNNCPLSSCRSTNCPPTNFPFVHLSHCPIFLCPIVISPIFRFVMYFVAYYTLRYYIIYFIFSFRFFAMFLLIYIRMNNKNDSFDEFWQGIDILKQKQSPINLIKRPKIGVQQQLFKWLKPNENKINANECSTSPTCEKPIASVSSPSSIHSCSSFSSSSNSSPPTKRSRIFKRRQHQIYQRKCLVFLQCLILANVIQKDVLDVNCAGLDLFDNRKLDNAFLEFC</sequence>
<keyword evidence="1" id="KW-1133">Transmembrane helix</keyword>
<evidence type="ECO:0000313" key="3">
    <source>
        <dbReference type="Proteomes" id="UP000580250"/>
    </source>
</evidence>
<proteinExistence type="predicted"/>
<protein>
    <submittedName>
        <fullName evidence="2">Uncharacterized protein</fullName>
    </submittedName>
</protein>
<dbReference type="Proteomes" id="UP000580250">
    <property type="component" value="Unassembled WGS sequence"/>
</dbReference>
<accession>A0A6V7WFW4</accession>
<dbReference type="EMBL" id="CAJEWN010000563">
    <property type="protein sequence ID" value="CAD2185879.1"/>
    <property type="molecule type" value="Genomic_DNA"/>
</dbReference>
<reference evidence="2 3" key="1">
    <citation type="submission" date="2020-08" db="EMBL/GenBank/DDBJ databases">
        <authorList>
            <person name="Koutsovoulos G."/>
            <person name="Danchin GJ E."/>
        </authorList>
    </citation>
    <scope>NUCLEOTIDE SEQUENCE [LARGE SCALE GENOMIC DNA]</scope>
</reference>
<feature type="transmembrane region" description="Helical" evidence="1">
    <location>
        <begin position="66"/>
        <end position="86"/>
    </location>
</feature>
<gene>
    <name evidence="2" type="ORF">MENT_LOCUS38334</name>
</gene>
<feature type="transmembrane region" description="Helical" evidence="1">
    <location>
        <begin position="41"/>
        <end position="60"/>
    </location>
</feature>
<evidence type="ECO:0000256" key="1">
    <source>
        <dbReference type="SAM" id="Phobius"/>
    </source>
</evidence>
<keyword evidence="1" id="KW-0472">Membrane</keyword>
<evidence type="ECO:0000313" key="2">
    <source>
        <dbReference type="EMBL" id="CAD2185879.1"/>
    </source>
</evidence>
<keyword evidence="1" id="KW-0812">Transmembrane</keyword>